<dbReference type="Gene3D" id="3.40.50.150">
    <property type="entry name" value="Vaccinia Virus protein VP39"/>
    <property type="match status" value="1"/>
</dbReference>
<dbReference type="EMBL" id="JADBEM010000001">
    <property type="protein sequence ID" value="MBE1608106.1"/>
    <property type="molecule type" value="Genomic_DNA"/>
</dbReference>
<dbReference type="AlphaFoldDB" id="A0A927MWB7"/>
<dbReference type="Proteomes" id="UP000638648">
    <property type="component" value="Unassembled WGS sequence"/>
</dbReference>
<evidence type="ECO:0000313" key="2">
    <source>
        <dbReference type="Proteomes" id="UP000638648"/>
    </source>
</evidence>
<keyword evidence="2" id="KW-1185">Reference proteome</keyword>
<proteinExistence type="predicted"/>
<evidence type="ECO:0000313" key="1">
    <source>
        <dbReference type="EMBL" id="MBE1608106.1"/>
    </source>
</evidence>
<dbReference type="RefSeq" id="WP_192751946.1">
    <property type="nucleotide sequence ID" value="NZ_BAABJL010000146.1"/>
</dbReference>
<gene>
    <name evidence="1" type="ORF">HEB94_004954</name>
</gene>
<sequence>MARLRGGCHGDPMGRVERPVEEVVVGQRSGSAWQRASAWRWASAETGAVVERIRQDARAFVSDLELGLLYEVARGLHGADPAFGHVVELGTKRGGTASALALGVRDGSGLAPVVTVDCYQREDPSASFDHIAARETFWTLGLGPERVCQVVTYTGAFLRMWNQPIRVLFHDPSHVYENTRDEIAAALPHMVEDSWILFDDFGGTWGEGVIRAVEEWLAVQREWEVELRHSDAYMLGVHLVRRI</sequence>
<protein>
    <recommendedName>
        <fullName evidence="3">Class I SAM-dependent methyltransferase</fullName>
    </recommendedName>
</protein>
<dbReference type="InterPro" id="IPR029063">
    <property type="entry name" value="SAM-dependent_MTases_sf"/>
</dbReference>
<reference evidence="1" key="1">
    <citation type="submission" date="2020-10" db="EMBL/GenBank/DDBJ databases">
        <title>Sequencing the genomes of 1000 actinobacteria strains.</title>
        <authorList>
            <person name="Klenk H.-P."/>
        </authorList>
    </citation>
    <scope>NUCLEOTIDE SEQUENCE</scope>
    <source>
        <strain evidence="1">DSM 45354</strain>
    </source>
</reference>
<dbReference type="SUPFAM" id="SSF53335">
    <property type="entry name" value="S-adenosyl-L-methionine-dependent methyltransferases"/>
    <property type="match status" value="1"/>
</dbReference>
<accession>A0A927MWB7</accession>
<evidence type="ECO:0008006" key="3">
    <source>
        <dbReference type="Google" id="ProtNLM"/>
    </source>
</evidence>
<organism evidence="1 2">
    <name type="scientific">Actinopolymorpha pittospori</name>
    <dbReference type="NCBI Taxonomy" id="648752"/>
    <lineage>
        <taxon>Bacteria</taxon>
        <taxon>Bacillati</taxon>
        <taxon>Actinomycetota</taxon>
        <taxon>Actinomycetes</taxon>
        <taxon>Propionibacteriales</taxon>
        <taxon>Actinopolymorphaceae</taxon>
        <taxon>Actinopolymorpha</taxon>
    </lineage>
</organism>
<name>A0A927MWB7_9ACTN</name>
<dbReference type="Pfam" id="PF13578">
    <property type="entry name" value="Methyltransf_24"/>
    <property type="match status" value="1"/>
</dbReference>
<comment type="caution">
    <text evidence="1">The sequence shown here is derived from an EMBL/GenBank/DDBJ whole genome shotgun (WGS) entry which is preliminary data.</text>
</comment>